<dbReference type="SUPFAM" id="SSF54211">
    <property type="entry name" value="Ribosomal protein S5 domain 2-like"/>
    <property type="match status" value="1"/>
</dbReference>
<dbReference type="InterPro" id="IPR023582">
    <property type="entry name" value="Impact"/>
</dbReference>
<protein>
    <submittedName>
        <fullName evidence="3">YigZ family protein</fullName>
    </submittedName>
</protein>
<dbReference type="GO" id="GO:0006446">
    <property type="term" value="P:regulation of translational initiation"/>
    <property type="evidence" value="ECO:0007669"/>
    <property type="project" value="TreeGrafter"/>
</dbReference>
<dbReference type="PANTHER" id="PTHR16301:SF20">
    <property type="entry name" value="IMPACT FAMILY MEMBER YIGZ"/>
    <property type="match status" value="1"/>
</dbReference>
<evidence type="ECO:0000259" key="2">
    <source>
        <dbReference type="Pfam" id="PF01205"/>
    </source>
</evidence>
<reference evidence="3" key="1">
    <citation type="submission" date="2022-04" db="EMBL/GenBank/DDBJ databases">
        <title>Complete genome of Methanoplanus endosymbiosus DSM 3599.</title>
        <authorList>
            <person name="Chen S.-C."/>
            <person name="You Y.-T."/>
            <person name="Zhou Y.-Z."/>
            <person name="Lai M.-C."/>
        </authorList>
    </citation>
    <scope>NUCLEOTIDE SEQUENCE</scope>
    <source>
        <strain evidence="3">DSM 3599</strain>
    </source>
</reference>
<dbReference type="GO" id="GO:0005737">
    <property type="term" value="C:cytoplasm"/>
    <property type="evidence" value="ECO:0007669"/>
    <property type="project" value="TreeGrafter"/>
</dbReference>
<dbReference type="GeneID" id="74307490"/>
<name>A0A9E7PKX4_9EURY</name>
<keyword evidence="4" id="KW-1185">Reference proteome</keyword>
<accession>A0A9E7PKX4</accession>
<proteinExistence type="inferred from homology"/>
<evidence type="ECO:0000313" key="4">
    <source>
        <dbReference type="Proteomes" id="UP001060368"/>
    </source>
</evidence>
<dbReference type="InterPro" id="IPR001498">
    <property type="entry name" value="Impact_N"/>
</dbReference>
<dbReference type="Gene3D" id="3.30.230.30">
    <property type="entry name" value="Impact, N-terminal domain"/>
    <property type="match status" value="1"/>
</dbReference>
<evidence type="ECO:0000256" key="1">
    <source>
        <dbReference type="ARBA" id="ARBA00007665"/>
    </source>
</evidence>
<dbReference type="KEGG" id="mend:L6E24_07280"/>
<dbReference type="EMBL" id="CP096115">
    <property type="protein sequence ID" value="UUX91187.1"/>
    <property type="molecule type" value="Genomic_DNA"/>
</dbReference>
<dbReference type="InterPro" id="IPR036956">
    <property type="entry name" value="Impact_N_sf"/>
</dbReference>
<gene>
    <name evidence="3" type="ORF">L6E24_07280</name>
</gene>
<dbReference type="Proteomes" id="UP001060368">
    <property type="component" value="Chromosome"/>
</dbReference>
<dbReference type="AlphaFoldDB" id="A0A9E7PKX4"/>
<comment type="similarity">
    <text evidence="1">Belongs to the IMPACT family.</text>
</comment>
<dbReference type="RefSeq" id="WP_257741339.1">
    <property type="nucleotide sequence ID" value="NZ_CP096115.1"/>
</dbReference>
<feature type="domain" description="Impact N-terminal" evidence="2">
    <location>
        <begin position="12"/>
        <end position="118"/>
    </location>
</feature>
<sequence>MEEISAIKYEEKKSRFYAHLYRIIDERDLEAIITVHRKKYKKAAHRCVAARFTDSVGNLCEEFKNDGEVGHPAKGMLQIMKANGLDSHVIVVSRIFGGIKLGPGGVSRAFRKSAEYAISES</sequence>
<organism evidence="3 4">
    <name type="scientific">Methanoplanus endosymbiosus</name>
    <dbReference type="NCBI Taxonomy" id="33865"/>
    <lineage>
        <taxon>Archaea</taxon>
        <taxon>Methanobacteriati</taxon>
        <taxon>Methanobacteriota</taxon>
        <taxon>Stenosarchaea group</taxon>
        <taxon>Methanomicrobia</taxon>
        <taxon>Methanomicrobiales</taxon>
        <taxon>Methanomicrobiaceae</taxon>
        <taxon>Methanoplanus</taxon>
    </lineage>
</organism>
<dbReference type="Pfam" id="PF01205">
    <property type="entry name" value="Impact_N"/>
    <property type="match status" value="1"/>
</dbReference>
<evidence type="ECO:0000313" key="3">
    <source>
        <dbReference type="EMBL" id="UUX91187.1"/>
    </source>
</evidence>
<dbReference type="PANTHER" id="PTHR16301">
    <property type="entry name" value="IMPACT-RELATED"/>
    <property type="match status" value="1"/>
</dbReference>
<dbReference type="InterPro" id="IPR020568">
    <property type="entry name" value="Ribosomal_Su5_D2-typ_SF"/>
</dbReference>